<reference evidence="1 2" key="1">
    <citation type="journal article" date="2017" name="Gigascience">
        <title>Genome sequence of the small brown planthopper, Laodelphax striatellus.</title>
        <authorList>
            <person name="Zhu J."/>
            <person name="Jiang F."/>
            <person name="Wang X."/>
            <person name="Yang P."/>
            <person name="Bao Y."/>
            <person name="Zhao W."/>
            <person name="Wang W."/>
            <person name="Lu H."/>
            <person name="Wang Q."/>
            <person name="Cui N."/>
            <person name="Li J."/>
            <person name="Chen X."/>
            <person name="Luo L."/>
            <person name="Yu J."/>
            <person name="Kang L."/>
            <person name="Cui F."/>
        </authorList>
    </citation>
    <scope>NUCLEOTIDE SEQUENCE [LARGE SCALE GENOMIC DNA]</scope>
    <source>
        <strain evidence="1">Lst14</strain>
    </source>
</reference>
<keyword evidence="2" id="KW-1185">Reference proteome</keyword>
<evidence type="ECO:0000313" key="1">
    <source>
        <dbReference type="EMBL" id="RZF40548.1"/>
    </source>
</evidence>
<comment type="caution">
    <text evidence="1">The sequence shown here is derived from an EMBL/GenBank/DDBJ whole genome shotgun (WGS) entry which is preliminary data.</text>
</comment>
<dbReference type="AlphaFoldDB" id="A0A482X4V6"/>
<name>A0A482X4V6_LAOST</name>
<dbReference type="Proteomes" id="UP000291343">
    <property type="component" value="Unassembled WGS sequence"/>
</dbReference>
<protein>
    <submittedName>
        <fullName evidence="1">Uncharacterized protein</fullName>
    </submittedName>
</protein>
<accession>A0A482X4V6</accession>
<gene>
    <name evidence="1" type="ORF">LSTR_LSTR000427</name>
</gene>
<proteinExistence type="predicted"/>
<evidence type="ECO:0000313" key="2">
    <source>
        <dbReference type="Proteomes" id="UP000291343"/>
    </source>
</evidence>
<organism evidence="1 2">
    <name type="scientific">Laodelphax striatellus</name>
    <name type="common">Small brown planthopper</name>
    <name type="synonym">Delphax striatella</name>
    <dbReference type="NCBI Taxonomy" id="195883"/>
    <lineage>
        <taxon>Eukaryota</taxon>
        <taxon>Metazoa</taxon>
        <taxon>Ecdysozoa</taxon>
        <taxon>Arthropoda</taxon>
        <taxon>Hexapoda</taxon>
        <taxon>Insecta</taxon>
        <taxon>Pterygota</taxon>
        <taxon>Neoptera</taxon>
        <taxon>Paraneoptera</taxon>
        <taxon>Hemiptera</taxon>
        <taxon>Auchenorrhyncha</taxon>
        <taxon>Fulgoroidea</taxon>
        <taxon>Delphacidae</taxon>
        <taxon>Criomorphinae</taxon>
        <taxon>Laodelphax</taxon>
    </lineage>
</organism>
<dbReference type="EMBL" id="QKKF02018223">
    <property type="protein sequence ID" value="RZF40548.1"/>
    <property type="molecule type" value="Genomic_DNA"/>
</dbReference>
<sequence length="75" mass="8437">MSEDLPVVRQKPLVPHEMTLAELQKDAEVFVDNVLQEAAKDISKSGLAQNKVHEKKATTSKYFKMRLSAKKNSPL</sequence>
<dbReference type="InParanoid" id="A0A482X4V6"/>